<comment type="caution">
    <text evidence="1">The sequence shown here is derived from an EMBL/GenBank/DDBJ whole genome shotgun (WGS) entry which is preliminary data.</text>
</comment>
<name>A0ACB7ZJV2_9ERIC</name>
<keyword evidence="2" id="KW-1185">Reference proteome</keyword>
<sequence>MSWIKSAVNKAVEVGGNSNLTRTVRSYADTVVHQAGQVVVEGAKILQDRIAPRNLKSFKPAVKILEEVSVSCRGVERVQLLRRWLVALKEVERASADYAEINGKNAEQLHTSDEAKDSPRKPTLVLYYDSDLGLEPMNFFEVFLHSQALEGITLSMILEAPTEEEASLLLEIFGICLTGGKEVLNATMSSIQNLANAFSSYEEEVLVKREELLQCAQGAITGLKLNADIARIDSEVSEIHKRLHRMKPNKLLHEGHGVSYEETVGGSVEALKEASAQVYLCSRLEELLVKKKVQNNGDSPDRHAQKVDKLRILSESLANSASKAEKRISDHRLHKEEALKFRVAKTGEGSQIEKELIAEIGMLEKQRDDLEAELRKVTTSITAARARLHNAREEREQFDEASNQILEHLKTKEDELSRSTACYRAEADVCNAFVNFLEEAWVSQSKYTEQKDKMVNDELERNRDYFVNLAVRLLSAYKDELGSSITSFAELVKNLNSSRRSQLAASVDDENSLAVNPRKQLEEEYFDSEAKFISTFSVVESIKKLLILQNKEISRHNQAVEELFDHLEKIKDEFESIERPELDIESPTRRASTTSVENSNSTFYVPEQASNDKLGSVERSKVLVEAPSKESPKRSTSSTPEQSATKEVESIQIRNSKTQIPTKAAEMSSNAMAPNTLELKRDELSEFPVAKEGKTPDPGVKLLELKLELERESKEDSMEEIGGWEFDELEEELETSDIPNK</sequence>
<dbReference type="EMBL" id="CM037159">
    <property type="protein sequence ID" value="KAH7865749.1"/>
    <property type="molecule type" value="Genomic_DNA"/>
</dbReference>
<accession>A0ACB7ZJV2</accession>
<organism evidence="1 2">
    <name type="scientific">Vaccinium darrowii</name>
    <dbReference type="NCBI Taxonomy" id="229202"/>
    <lineage>
        <taxon>Eukaryota</taxon>
        <taxon>Viridiplantae</taxon>
        <taxon>Streptophyta</taxon>
        <taxon>Embryophyta</taxon>
        <taxon>Tracheophyta</taxon>
        <taxon>Spermatophyta</taxon>
        <taxon>Magnoliopsida</taxon>
        <taxon>eudicotyledons</taxon>
        <taxon>Gunneridae</taxon>
        <taxon>Pentapetalae</taxon>
        <taxon>asterids</taxon>
        <taxon>Ericales</taxon>
        <taxon>Ericaceae</taxon>
        <taxon>Vaccinioideae</taxon>
        <taxon>Vaccinieae</taxon>
        <taxon>Vaccinium</taxon>
    </lineage>
</organism>
<protein>
    <submittedName>
        <fullName evidence="1">Uncharacterized protein</fullName>
    </submittedName>
</protein>
<evidence type="ECO:0000313" key="1">
    <source>
        <dbReference type="EMBL" id="KAH7865749.1"/>
    </source>
</evidence>
<proteinExistence type="predicted"/>
<dbReference type="Proteomes" id="UP000828048">
    <property type="component" value="Chromosome 9"/>
</dbReference>
<evidence type="ECO:0000313" key="2">
    <source>
        <dbReference type="Proteomes" id="UP000828048"/>
    </source>
</evidence>
<reference evidence="1 2" key="1">
    <citation type="journal article" date="2021" name="Hortic Res">
        <title>High-quality reference genome and annotation aids understanding of berry development for evergreen blueberry (Vaccinium darrowii).</title>
        <authorList>
            <person name="Yu J."/>
            <person name="Hulse-Kemp A.M."/>
            <person name="Babiker E."/>
            <person name="Staton M."/>
        </authorList>
    </citation>
    <scope>NUCLEOTIDE SEQUENCE [LARGE SCALE GENOMIC DNA]</scope>
    <source>
        <strain evidence="2">cv. NJ 8807/NJ 8810</strain>
        <tissue evidence="1">Young leaf</tissue>
    </source>
</reference>
<gene>
    <name evidence="1" type="ORF">Vadar_010737</name>
</gene>